<accession>A0ABV7Z2B6</accession>
<protein>
    <submittedName>
        <fullName evidence="1">Nucleotidyltransferase family protein</fullName>
    </submittedName>
</protein>
<reference evidence="2" key="1">
    <citation type="journal article" date="2019" name="Int. J. Syst. Evol. Microbiol.">
        <title>The Global Catalogue of Microorganisms (GCM) 10K type strain sequencing project: providing services to taxonomists for standard genome sequencing and annotation.</title>
        <authorList>
            <consortium name="The Broad Institute Genomics Platform"/>
            <consortium name="The Broad Institute Genome Sequencing Center for Infectious Disease"/>
            <person name="Wu L."/>
            <person name="Ma J."/>
        </authorList>
    </citation>
    <scope>NUCLEOTIDE SEQUENCE [LARGE SCALE GENOMIC DNA]</scope>
    <source>
        <strain evidence="2">CECT 7956</strain>
    </source>
</reference>
<sequence length="348" mass="41405">MAHKNSVELKILLASIKLLILQVEKSEFESLLLNRTINWNKLHQLLAYHKVRPIFLAACNRINFKHEELSHLELFCKIEALRKPLIQNELHVLNASFSEKHIAITPYYSSFYLEYLYNKNSLREADHIKVFVKRKELVLAVQLLIDRGFKLKIEHTDCIEKILTDTLYNYVYLDKKLTNGIHLRIQLYWEMIIESDYSLFSTINTNFSDYHRFKSCDKDFIFKIIIANQSKQKYWLRLQYVVDLLVYIKKYPQNSTGHLLSISEEINLTKMTNLGLSLIESYLSGEKRSSLFHVPTTLSKVSYFWENDSSRTGFYNLCLLFSIYRKTFDFKIPWHTLLIHFFRMSPFI</sequence>
<comment type="caution">
    <text evidence="1">The sequence shown here is derived from an EMBL/GenBank/DDBJ whole genome shotgun (WGS) entry which is preliminary data.</text>
</comment>
<dbReference type="InterPro" id="IPR039498">
    <property type="entry name" value="NTP_transf_5"/>
</dbReference>
<organism evidence="1 2">
    <name type="scientific">Lacihabitans lacunae</name>
    <dbReference type="NCBI Taxonomy" id="1028214"/>
    <lineage>
        <taxon>Bacteria</taxon>
        <taxon>Pseudomonadati</taxon>
        <taxon>Bacteroidota</taxon>
        <taxon>Cytophagia</taxon>
        <taxon>Cytophagales</taxon>
        <taxon>Leadbetterellaceae</taxon>
        <taxon>Lacihabitans</taxon>
    </lineage>
</organism>
<keyword evidence="2" id="KW-1185">Reference proteome</keyword>
<proteinExistence type="predicted"/>
<dbReference type="Proteomes" id="UP001595616">
    <property type="component" value="Unassembled WGS sequence"/>
</dbReference>
<evidence type="ECO:0000313" key="2">
    <source>
        <dbReference type="Proteomes" id="UP001595616"/>
    </source>
</evidence>
<dbReference type="EMBL" id="JBHRYQ010000002">
    <property type="protein sequence ID" value="MFC3813345.1"/>
    <property type="molecule type" value="Genomic_DNA"/>
</dbReference>
<dbReference type="RefSeq" id="WP_379840333.1">
    <property type="nucleotide sequence ID" value="NZ_JBHRYQ010000002.1"/>
</dbReference>
<dbReference type="Pfam" id="PF14907">
    <property type="entry name" value="NTP_transf_5"/>
    <property type="match status" value="1"/>
</dbReference>
<gene>
    <name evidence="1" type="ORF">ACFOOI_21960</name>
</gene>
<evidence type="ECO:0000313" key="1">
    <source>
        <dbReference type="EMBL" id="MFC3813345.1"/>
    </source>
</evidence>
<name>A0ABV7Z2B6_9BACT</name>